<evidence type="ECO:0000256" key="1">
    <source>
        <dbReference type="SAM" id="MobiDB-lite"/>
    </source>
</evidence>
<sequence>MPTHRKAATRPAFETNLYVRSDVKPLKESVRTIREYQFLPEQPSSRTDHSERASPASHHYGVPLDASVVMRASSVSGGHRDDYKVSPQIPNLNLSAHHVKPGHVLGEYDSPYQKSYVDPALHGNKDPFVKSEREVGIDDDEDDGDDDDDDVLLQLERKRKSEEARIAREVEAHEKRIRKELERQDMLRRKREEQVRKEMERQDRERRKEEERLLRERQREEERYLKEQMKEMQRREKFLKKETIRAEKMRQKEEMRRVKEIARLKAANERAMARKIAKESMELIEDERLELMEVAALSLGLPSMIALDFETLQNLDAYRANSNGEPMLRPRTQPRGGRKKGRRSSGTRTRPTKGTLGISNEVVVGGGRRGKEVNVNAKTNLHGWVETPDDDGEASSSGRSFQYDDDVMAPVDDFGESSKLVGRGEFSLHSDDEYEEEEEDMDTKMNVDDEDEDYINEEDSDGGREQAAEMISMEAAASQRRFPFEDPDLTSSSSSDFQ</sequence>
<comment type="caution">
    <text evidence="2">The sequence shown here is derived from an EMBL/GenBank/DDBJ whole genome shotgun (WGS) entry which is preliminary data.</text>
</comment>
<feature type="compositionally biased region" description="Acidic residues" evidence="1">
    <location>
        <begin position="137"/>
        <end position="149"/>
    </location>
</feature>
<feature type="compositionally biased region" description="Polar residues" evidence="1">
    <location>
        <begin position="489"/>
        <end position="498"/>
    </location>
</feature>
<dbReference type="InterPro" id="IPR044977">
    <property type="entry name" value="RLT1-3"/>
</dbReference>
<gene>
    <name evidence="2" type="ORF">F2Q70_00031292</name>
</gene>
<accession>A0A8S9FCV5</accession>
<proteinExistence type="predicted"/>
<feature type="compositionally biased region" description="Basic and acidic residues" evidence="1">
    <location>
        <begin position="123"/>
        <end position="136"/>
    </location>
</feature>
<feature type="compositionally biased region" description="Basic residues" evidence="1">
    <location>
        <begin position="336"/>
        <end position="345"/>
    </location>
</feature>
<organism evidence="2">
    <name type="scientific">Brassica cretica</name>
    <name type="common">Mustard</name>
    <dbReference type="NCBI Taxonomy" id="69181"/>
    <lineage>
        <taxon>Eukaryota</taxon>
        <taxon>Viridiplantae</taxon>
        <taxon>Streptophyta</taxon>
        <taxon>Embryophyta</taxon>
        <taxon>Tracheophyta</taxon>
        <taxon>Spermatophyta</taxon>
        <taxon>Magnoliopsida</taxon>
        <taxon>eudicotyledons</taxon>
        <taxon>Gunneridae</taxon>
        <taxon>Pentapetalae</taxon>
        <taxon>rosids</taxon>
        <taxon>malvids</taxon>
        <taxon>Brassicales</taxon>
        <taxon>Brassicaceae</taxon>
        <taxon>Brassiceae</taxon>
        <taxon>Brassica</taxon>
    </lineage>
</organism>
<feature type="region of interest" description="Disordered" evidence="1">
    <location>
        <begin position="190"/>
        <end position="211"/>
    </location>
</feature>
<feature type="region of interest" description="Disordered" evidence="1">
    <location>
        <begin position="35"/>
        <end position="61"/>
    </location>
</feature>
<feature type="region of interest" description="Disordered" evidence="1">
    <location>
        <begin position="116"/>
        <end position="149"/>
    </location>
</feature>
<name>A0A8S9FCV5_BRACR</name>
<dbReference type="PANTHER" id="PTHR36968">
    <property type="entry name" value="HOMEOBOX-DDT DOMAIN PROTEIN RLT2"/>
    <property type="match status" value="1"/>
</dbReference>
<feature type="compositionally biased region" description="Low complexity" evidence="1">
    <location>
        <begin position="346"/>
        <end position="358"/>
    </location>
</feature>
<feature type="compositionally biased region" description="Low complexity" evidence="1">
    <location>
        <begin position="468"/>
        <end position="479"/>
    </location>
</feature>
<feature type="compositionally biased region" description="Acidic residues" evidence="1">
    <location>
        <begin position="448"/>
        <end position="460"/>
    </location>
</feature>
<evidence type="ECO:0000313" key="2">
    <source>
        <dbReference type="EMBL" id="KAF2531320.1"/>
    </source>
</evidence>
<feature type="region of interest" description="Disordered" evidence="1">
    <location>
        <begin position="380"/>
        <end position="498"/>
    </location>
</feature>
<protein>
    <submittedName>
        <fullName evidence="2">Uncharacterized protein</fullName>
    </submittedName>
</protein>
<dbReference type="GO" id="GO:0006357">
    <property type="term" value="P:regulation of transcription by RNA polymerase II"/>
    <property type="evidence" value="ECO:0007669"/>
    <property type="project" value="InterPro"/>
</dbReference>
<dbReference type="AlphaFoldDB" id="A0A8S9FCV5"/>
<feature type="region of interest" description="Disordered" evidence="1">
    <location>
        <begin position="320"/>
        <end position="358"/>
    </location>
</feature>
<reference evidence="2" key="1">
    <citation type="submission" date="2019-12" db="EMBL/GenBank/DDBJ databases">
        <title>Genome sequencing and annotation of Brassica cretica.</title>
        <authorList>
            <person name="Studholme D.J."/>
            <person name="Sarris P.F."/>
        </authorList>
    </citation>
    <scope>NUCLEOTIDE SEQUENCE</scope>
    <source>
        <strain evidence="2">PFS-102/07</strain>
        <tissue evidence="2">Leaf</tissue>
    </source>
</reference>
<feature type="compositionally biased region" description="Acidic residues" evidence="1">
    <location>
        <begin position="432"/>
        <end position="441"/>
    </location>
</feature>
<dbReference type="PANTHER" id="PTHR36968:SF5">
    <property type="entry name" value="HOMEOBOX-DDT DOMAIN PROTEIN RLT2"/>
    <property type="match status" value="1"/>
</dbReference>
<dbReference type="EMBL" id="QGKY02002305">
    <property type="protein sequence ID" value="KAF2531320.1"/>
    <property type="molecule type" value="Genomic_DNA"/>
</dbReference>